<dbReference type="Gene3D" id="3.90.470.20">
    <property type="entry name" value="4'-phosphopantetheinyl transferase domain"/>
    <property type="match status" value="1"/>
</dbReference>
<comment type="similarity">
    <text evidence="1">Belongs to the P-Pant transferase superfamily. Gsp/Sfp/HetI/AcpT family.</text>
</comment>
<feature type="compositionally biased region" description="Pro residues" evidence="3">
    <location>
        <begin position="231"/>
        <end position="250"/>
    </location>
</feature>
<dbReference type="GO" id="GO:0019878">
    <property type="term" value="P:lysine biosynthetic process via aminoadipic acid"/>
    <property type="evidence" value="ECO:0007669"/>
    <property type="project" value="TreeGrafter"/>
</dbReference>
<dbReference type="SUPFAM" id="SSF56214">
    <property type="entry name" value="4'-phosphopantetheinyl transferase"/>
    <property type="match status" value="2"/>
</dbReference>
<dbReference type="PANTHER" id="PTHR12215:SF10">
    <property type="entry name" value="L-AMINOADIPATE-SEMIALDEHYDE DEHYDROGENASE-PHOSPHOPANTETHEINYL TRANSFERASE"/>
    <property type="match status" value="1"/>
</dbReference>
<feature type="region of interest" description="Disordered" evidence="3">
    <location>
        <begin position="182"/>
        <end position="261"/>
    </location>
</feature>
<evidence type="ECO:0000256" key="2">
    <source>
        <dbReference type="ARBA" id="ARBA00022679"/>
    </source>
</evidence>
<keyword evidence="6" id="KW-1185">Reference proteome</keyword>
<dbReference type="Pfam" id="PF01648">
    <property type="entry name" value="ACPS"/>
    <property type="match status" value="1"/>
</dbReference>
<dbReference type="AlphaFoldDB" id="A0A8J6YNH8"/>
<dbReference type="InterPro" id="IPR050559">
    <property type="entry name" value="P-Pant_transferase_sf"/>
</dbReference>
<gene>
    <name evidence="5" type="ORF">IHV25_00675</name>
</gene>
<protein>
    <submittedName>
        <fullName evidence="5">4'-phosphopantetheinyl transferase superfamily protein</fullName>
    </submittedName>
</protein>
<dbReference type="GO" id="GO:0008897">
    <property type="term" value="F:holo-[acyl-carrier-protein] synthase activity"/>
    <property type="evidence" value="ECO:0007669"/>
    <property type="project" value="InterPro"/>
</dbReference>
<dbReference type="GO" id="GO:0000287">
    <property type="term" value="F:magnesium ion binding"/>
    <property type="evidence" value="ECO:0007669"/>
    <property type="project" value="InterPro"/>
</dbReference>
<reference evidence="5" key="1">
    <citation type="submission" date="2020-10" db="EMBL/GenBank/DDBJ databases">
        <title>Genome sequence of the unusual species of purple photosynthetic bacteria, Phaeovibrio sulfidiphilus DSM 23193, type strain.</title>
        <authorList>
            <person name="Kyndt J.A."/>
            <person name="Meyer T.E."/>
        </authorList>
    </citation>
    <scope>NUCLEOTIDE SEQUENCE</scope>
    <source>
        <strain evidence="5">DSM 23193</strain>
    </source>
</reference>
<dbReference type="Proteomes" id="UP000631034">
    <property type="component" value="Unassembled WGS sequence"/>
</dbReference>
<evidence type="ECO:0000313" key="5">
    <source>
        <dbReference type="EMBL" id="MBE1236172.1"/>
    </source>
</evidence>
<dbReference type="GO" id="GO:0005829">
    <property type="term" value="C:cytosol"/>
    <property type="evidence" value="ECO:0007669"/>
    <property type="project" value="TreeGrafter"/>
</dbReference>
<feature type="region of interest" description="Disordered" evidence="3">
    <location>
        <begin position="308"/>
        <end position="334"/>
    </location>
</feature>
<comment type="caution">
    <text evidence="5">The sequence shown here is derived from an EMBL/GenBank/DDBJ whole genome shotgun (WGS) entry which is preliminary data.</text>
</comment>
<dbReference type="PANTHER" id="PTHR12215">
    <property type="entry name" value="PHOSPHOPANTETHEINE TRANSFERASE"/>
    <property type="match status" value="1"/>
</dbReference>
<feature type="compositionally biased region" description="Basic and acidic residues" evidence="3">
    <location>
        <begin position="191"/>
        <end position="209"/>
    </location>
</feature>
<accession>A0A8J6YNH8</accession>
<evidence type="ECO:0000256" key="1">
    <source>
        <dbReference type="ARBA" id="ARBA00010990"/>
    </source>
</evidence>
<organism evidence="5 6">
    <name type="scientific">Phaeovibrio sulfidiphilus</name>
    <dbReference type="NCBI Taxonomy" id="1220600"/>
    <lineage>
        <taxon>Bacteria</taxon>
        <taxon>Pseudomonadati</taxon>
        <taxon>Pseudomonadota</taxon>
        <taxon>Alphaproteobacteria</taxon>
        <taxon>Rhodospirillales</taxon>
        <taxon>Rhodospirillaceae</taxon>
        <taxon>Phaeovibrio</taxon>
    </lineage>
</organism>
<dbReference type="EMBL" id="JACZHT010000001">
    <property type="protein sequence ID" value="MBE1236172.1"/>
    <property type="molecule type" value="Genomic_DNA"/>
</dbReference>
<proteinExistence type="inferred from homology"/>
<evidence type="ECO:0000313" key="6">
    <source>
        <dbReference type="Proteomes" id="UP000631034"/>
    </source>
</evidence>
<evidence type="ECO:0000256" key="3">
    <source>
        <dbReference type="SAM" id="MobiDB-lite"/>
    </source>
</evidence>
<dbReference type="RefSeq" id="WP_192533047.1">
    <property type="nucleotide sequence ID" value="NZ_JACZHT010000001.1"/>
</dbReference>
<evidence type="ECO:0000259" key="4">
    <source>
        <dbReference type="Pfam" id="PF01648"/>
    </source>
</evidence>
<dbReference type="InterPro" id="IPR008278">
    <property type="entry name" value="4-PPantetheinyl_Trfase_dom"/>
</dbReference>
<name>A0A8J6YNH8_9PROT</name>
<dbReference type="InterPro" id="IPR037143">
    <property type="entry name" value="4-PPantetheinyl_Trfase_dom_sf"/>
</dbReference>
<feature type="domain" description="4'-phosphopantetheinyl transferase" evidence="4">
    <location>
        <begin position="108"/>
        <end position="180"/>
    </location>
</feature>
<keyword evidence="2 5" id="KW-0808">Transferase</keyword>
<sequence>MTGRPVWLWTLSPPENPGDDLPALMDRLDAPTRARVLELSDPRDRWARAGAHALLRSLLSQRLGGDPHAWQLAVRPGGKPVLPGHTLDFSLSHTRSLCACALLEGPGAVGLDLEPRDRPVRALALARRFFHPLETRELEALAGPDRSRAFLDLWTAKEAVVKAAGGGIQEGLASFRLRLQLRPSPGQEPEPGPRPDPHPDPAPHRHADPDTCGPARASTPRPSPGLHASHPFPPPHTDPACPPKTPPNSPLPADGTGILLAGPERFEPLSDWTLLHPPVPGFSAAVAVRRAGPPAVVIHRHFDSARALPDLARSPGPLPDPAGSSRGADTPQVP</sequence>